<evidence type="ECO:0000256" key="1">
    <source>
        <dbReference type="SAM" id="MobiDB-lite"/>
    </source>
</evidence>
<evidence type="ECO:0000313" key="3">
    <source>
        <dbReference type="Proteomes" id="UP001480595"/>
    </source>
</evidence>
<keyword evidence="3" id="KW-1185">Reference proteome</keyword>
<sequence length="200" mass="22061">MAAICKHRKGKRANGTPRNFKLKKRTEFEKAKDAMIPVWDAVKLLNKATEFKRLMTTCLSPEAMGLKLSQIAAAAAAANTAIGGSGSDDAAVRNETREEEDTRLIIQPQMYEDMEKFIARVKTTPYGARLEDMSPESQERDIDHEANNDDDDDERVDPSALPSIEEGNTDDSDDSDSSISDSAEGRGQRHHYSSGKSIVV</sequence>
<feature type="compositionally biased region" description="Basic and acidic residues" evidence="1">
    <location>
        <begin position="90"/>
        <end position="101"/>
    </location>
</feature>
<name>A0ABR1W0K8_9PEZI</name>
<organism evidence="2 3">
    <name type="scientific">Apiospora phragmitis</name>
    <dbReference type="NCBI Taxonomy" id="2905665"/>
    <lineage>
        <taxon>Eukaryota</taxon>
        <taxon>Fungi</taxon>
        <taxon>Dikarya</taxon>
        <taxon>Ascomycota</taxon>
        <taxon>Pezizomycotina</taxon>
        <taxon>Sordariomycetes</taxon>
        <taxon>Xylariomycetidae</taxon>
        <taxon>Amphisphaeriales</taxon>
        <taxon>Apiosporaceae</taxon>
        <taxon>Apiospora</taxon>
    </lineage>
</organism>
<feature type="compositionally biased region" description="Acidic residues" evidence="1">
    <location>
        <begin position="167"/>
        <end position="176"/>
    </location>
</feature>
<protein>
    <submittedName>
        <fullName evidence="2">Uncharacterized protein</fullName>
    </submittedName>
</protein>
<feature type="region of interest" description="Disordered" evidence="1">
    <location>
        <begin position="81"/>
        <end position="101"/>
    </location>
</feature>
<reference evidence="2 3" key="1">
    <citation type="submission" date="2023-01" db="EMBL/GenBank/DDBJ databases">
        <title>Analysis of 21 Apiospora genomes using comparative genomics revels a genus with tremendous synthesis potential of carbohydrate active enzymes and secondary metabolites.</title>
        <authorList>
            <person name="Sorensen T."/>
        </authorList>
    </citation>
    <scope>NUCLEOTIDE SEQUENCE [LARGE SCALE GENOMIC DNA]</scope>
    <source>
        <strain evidence="2 3">CBS 135458</strain>
    </source>
</reference>
<gene>
    <name evidence="2" type="ORF">PG994_003222</name>
</gene>
<accession>A0ABR1W0K8</accession>
<dbReference type="Proteomes" id="UP001480595">
    <property type="component" value="Unassembled WGS sequence"/>
</dbReference>
<feature type="compositionally biased region" description="Basic and acidic residues" evidence="1">
    <location>
        <begin position="129"/>
        <end position="147"/>
    </location>
</feature>
<dbReference type="RefSeq" id="XP_066718909.1">
    <property type="nucleotide sequence ID" value="XM_066854631.1"/>
</dbReference>
<evidence type="ECO:0000313" key="2">
    <source>
        <dbReference type="EMBL" id="KAK8075950.1"/>
    </source>
</evidence>
<proteinExistence type="predicted"/>
<feature type="region of interest" description="Disordered" evidence="1">
    <location>
        <begin position="127"/>
        <end position="200"/>
    </location>
</feature>
<dbReference type="GeneID" id="92087694"/>
<comment type="caution">
    <text evidence="2">The sequence shown here is derived from an EMBL/GenBank/DDBJ whole genome shotgun (WGS) entry which is preliminary data.</text>
</comment>
<dbReference type="EMBL" id="JAQQWL010000004">
    <property type="protein sequence ID" value="KAK8075950.1"/>
    <property type="molecule type" value="Genomic_DNA"/>
</dbReference>